<feature type="domain" description="HTH arsR-type" evidence="2">
    <location>
        <begin position="1"/>
        <end position="95"/>
    </location>
</feature>
<dbReference type="InterPro" id="IPR036388">
    <property type="entry name" value="WH-like_DNA-bd_sf"/>
</dbReference>
<dbReference type="CDD" id="cd00090">
    <property type="entry name" value="HTH_ARSR"/>
    <property type="match status" value="1"/>
</dbReference>
<dbReference type="Pfam" id="PF01022">
    <property type="entry name" value="HTH_5"/>
    <property type="match status" value="1"/>
</dbReference>
<keyword evidence="6" id="KW-1185">Reference proteome</keyword>
<dbReference type="PANTHER" id="PTHR43861:SF3">
    <property type="entry name" value="PUTATIVE (AFU_ORTHOLOGUE AFUA_2G14390)-RELATED"/>
    <property type="match status" value="1"/>
</dbReference>
<evidence type="ECO:0000313" key="3">
    <source>
        <dbReference type="EMBL" id="QJT09987.1"/>
    </source>
</evidence>
<dbReference type="GO" id="GO:0008757">
    <property type="term" value="F:S-adenosylmethionine-dependent methyltransferase activity"/>
    <property type="evidence" value="ECO:0007669"/>
    <property type="project" value="InterPro"/>
</dbReference>
<sequence>MLTALPLCKALADETRLRLVRLLSEYELNVNELVSVLGMGQSRISRHLKILADNGLVSSRRDGLWVFYEADKDSPAMELVTTLRRMFPDQEAETEDLSAAARALEDRAHATTRFFDSISDKWDKLSREILGSLDLSGEIEMRLPQCGTAVDLGCGTGRLLDVLRRKSDYVIGVDSSSKMLDAARHRLSENGSHVSLRLGALEHLPVRDGEADCVVTSLVFHHLSEPRKGVAEASRVLKKDGVFILADFAKHQRETMRSRYGDRWLGFEHEEMDSWLDTYGFDVEESAEFPVNEGLFVRLLKTRKR</sequence>
<dbReference type="InterPro" id="IPR001845">
    <property type="entry name" value="HTH_ArsR_DNA-bd_dom"/>
</dbReference>
<dbReference type="RefSeq" id="WP_144234230.1">
    <property type="nucleotide sequence ID" value="NZ_CP039543.1"/>
</dbReference>
<name>A0A6P1ZJZ1_9BACT</name>
<dbReference type="Proteomes" id="UP000434052">
    <property type="component" value="Unassembled WGS sequence"/>
</dbReference>
<dbReference type="Proteomes" id="UP000503251">
    <property type="component" value="Chromosome"/>
</dbReference>
<dbReference type="GO" id="GO:0003700">
    <property type="term" value="F:DNA-binding transcription factor activity"/>
    <property type="evidence" value="ECO:0007669"/>
    <property type="project" value="InterPro"/>
</dbReference>
<evidence type="ECO:0000313" key="5">
    <source>
        <dbReference type="Proteomes" id="UP000434052"/>
    </source>
</evidence>
<dbReference type="PROSITE" id="PS50987">
    <property type="entry name" value="HTH_ARSR_2"/>
    <property type="match status" value="1"/>
</dbReference>
<evidence type="ECO:0000313" key="6">
    <source>
        <dbReference type="Proteomes" id="UP000503251"/>
    </source>
</evidence>
<dbReference type="InterPro" id="IPR013216">
    <property type="entry name" value="Methyltransf_11"/>
</dbReference>
<evidence type="ECO:0000256" key="1">
    <source>
        <dbReference type="ARBA" id="ARBA00022679"/>
    </source>
</evidence>
<dbReference type="PANTHER" id="PTHR43861">
    <property type="entry name" value="TRANS-ACONITATE 2-METHYLTRANSFERASE-RELATED"/>
    <property type="match status" value="1"/>
</dbReference>
<dbReference type="SUPFAM" id="SSF46785">
    <property type="entry name" value="Winged helix' DNA-binding domain"/>
    <property type="match status" value="1"/>
</dbReference>
<reference evidence="4 5" key="1">
    <citation type="submission" date="2018-06" db="EMBL/GenBank/DDBJ databases">
        <title>Complete genome of Desulfovibrio marinus P48SEP.</title>
        <authorList>
            <person name="Crispim J.S."/>
            <person name="Vidigal P.M.P."/>
            <person name="Silva L.C.F."/>
            <person name="Araujo L.C."/>
            <person name="Laguardia C.N."/>
            <person name="Dias R.S."/>
            <person name="Sousa M.P."/>
            <person name="Paula S.O."/>
            <person name="Silva C."/>
        </authorList>
    </citation>
    <scope>NUCLEOTIDE SEQUENCE [LARGE SCALE GENOMIC DNA]</scope>
    <source>
        <strain evidence="4 5">P48SEP</strain>
    </source>
</reference>
<dbReference type="NCBIfam" id="NF033788">
    <property type="entry name" value="HTH_metalloreg"/>
    <property type="match status" value="1"/>
</dbReference>
<dbReference type="EMBL" id="QMIF01000002">
    <property type="protein sequence ID" value="TVM35896.1"/>
    <property type="molecule type" value="Genomic_DNA"/>
</dbReference>
<proteinExistence type="predicted"/>
<dbReference type="SMART" id="SM00418">
    <property type="entry name" value="HTH_ARSR"/>
    <property type="match status" value="1"/>
</dbReference>
<evidence type="ECO:0000259" key="2">
    <source>
        <dbReference type="PROSITE" id="PS50987"/>
    </source>
</evidence>
<accession>A0A6P1ZJZ1</accession>
<evidence type="ECO:0000313" key="4">
    <source>
        <dbReference type="EMBL" id="TVM35896.1"/>
    </source>
</evidence>
<dbReference type="Pfam" id="PF08241">
    <property type="entry name" value="Methyltransf_11"/>
    <property type="match status" value="1"/>
</dbReference>
<reference evidence="3 6" key="2">
    <citation type="submission" date="2019-04" db="EMBL/GenBank/DDBJ databases">
        <title>Isolation and culture of sulfate reducing bacteria from the cold seep of the South China Sea.</title>
        <authorList>
            <person name="Sun C."/>
            <person name="Liu R."/>
        </authorList>
    </citation>
    <scope>NUCLEOTIDE SEQUENCE [LARGE SCALE GENOMIC DNA]</scope>
    <source>
        <strain evidence="3 6">CS1</strain>
    </source>
</reference>
<dbReference type="AlphaFoldDB" id="A0A6P1ZJZ1"/>
<dbReference type="SUPFAM" id="SSF53335">
    <property type="entry name" value="S-adenosyl-L-methionine-dependent methyltransferases"/>
    <property type="match status" value="1"/>
</dbReference>
<dbReference type="EMBL" id="CP039543">
    <property type="protein sequence ID" value="QJT09987.1"/>
    <property type="molecule type" value="Genomic_DNA"/>
</dbReference>
<keyword evidence="1" id="KW-0808">Transferase</keyword>
<dbReference type="OrthoDB" id="9789575at2"/>
<dbReference type="CDD" id="cd02440">
    <property type="entry name" value="AdoMet_MTases"/>
    <property type="match status" value="1"/>
</dbReference>
<gene>
    <name evidence="4" type="ORF">DQK91_04370</name>
    <name evidence="3" type="ORF">E8L03_14070</name>
</gene>
<dbReference type="InterPro" id="IPR011991">
    <property type="entry name" value="ArsR-like_HTH"/>
</dbReference>
<organism evidence="4 5">
    <name type="scientific">Oceanidesulfovibrio marinus</name>
    <dbReference type="NCBI Taxonomy" id="370038"/>
    <lineage>
        <taxon>Bacteria</taxon>
        <taxon>Pseudomonadati</taxon>
        <taxon>Thermodesulfobacteriota</taxon>
        <taxon>Desulfovibrionia</taxon>
        <taxon>Desulfovibrionales</taxon>
        <taxon>Desulfovibrionaceae</taxon>
        <taxon>Oceanidesulfovibrio</taxon>
    </lineage>
</organism>
<dbReference type="InterPro" id="IPR036390">
    <property type="entry name" value="WH_DNA-bd_sf"/>
</dbReference>
<dbReference type="PRINTS" id="PR00778">
    <property type="entry name" value="HTHARSR"/>
</dbReference>
<protein>
    <submittedName>
        <fullName evidence="4">ArsR family transcriptional regulator</fullName>
    </submittedName>
    <submittedName>
        <fullName evidence="3">Metalloregulator ArsR/SmtB family transcription factor</fullName>
    </submittedName>
</protein>
<dbReference type="Gene3D" id="3.40.50.150">
    <property type="entry name" value="Vaccinia Virus protein VP39"/>
    <property type="match status" value="1"/>
</dbReference>
<dbReference type="Gene3D" id="1.10.10.10">
    <property type="entry name" value="Winged helix-like DNA-binding domain superfamily/Winged helix DNA-binding domain"/>
    <property type="match status" value="1"/>
</dbReference>
<dbReference type="InterPro" id="IPR029063">
    <property type="entry name" value="SAM-dependent_MTases_sf"/>
</dbReference>